<name>A0ABU3Q6H7_9SPHN</name>
<keyword evidence="2" id="KW-0238">DNA-binding</keyword>
<gene>
    <name evidence="5" type="ORF">RQX22_08590</name>
</gene>
<accession>A0ABU3Q6H7</accession>
<keyword evidence="6" id="KW-1185">Reference proteome</keyword>
<dbReference type="SMART" id="SM00421">
    <property type="entry name" value="HTH_LUXR"/>
    <property type="match status" value="1"/>
</dbReference>
<dbReference type="InterPro" id="IPR016032">
    <property type="entry name" value="Sig_transdc_resp-reg_C-effctor"/>
</dbReference>
<dbReference type="InterPro" id="IPR050595">
    <property type="entry name" value="Bact_response_regulator"/>
</dbReference>
<evidence type="ECO:0000256" key="2">
    <source>
        <dbReference type="ARBA" id="ARBA00023125"/>
    </source>
</evidence>
<dbReference type="SMART" id="SM00448">
    <property type="entry name" value="REC"/>
    <property type="match status" value="1"/>
</dbReference>
<evidence type="ECO:0000256" key="1">
    <source>
        <dbReference type="ARBA" id="ARBA00022553"/>
    </source>
</evidence>
<comment type="caution">
    <text evidence="5">The sequence shown here is derived from an EMBL/GenBank/DDBJ whole genome shotgun (WGS) entry which is preliminary data.</text>
</comment>
<evidence type="ECO:0000259" key="4">
    <source>
        <dbReference type="PROSITE" id="PS50110"/>
    </source>
</evidence>
<feature type="modified residue" description="4-aspartylphosphate" evidence="3">
    <location>
        <position position="55"/>
    </location>
</feature>
<evidence type="ECO:0000313" key="6">
    <source>
        <dbReference type="Proteomes" id="UP001259572"/>
    </source>
</evidence>
<dbReference type="Gene3D" id="1.10.10.10">
    <property type="entry name" value="Winged helix-like DNA-binding domain superfamily/Winged helix DNA-binding domain"/>
    <property type="match status" value="1"/>
</dbReference>
<dbReference type="SUPFAM" id="SSF52172">
    <property type="entry name" value="CheY-like"/>
    <property type="match status" value="1"/>
</dbReference>
<dbReference type="Gene3D" id="3.40.50.2300">
    <property type="match status" value="1"/>
</dbReference>
<dbReference type="InterPro" id="IPR001789">
    <property type="entry name" value="Sig_transdc_resp-reg_receiver"/>
</dbReference>
<protein>
    <submittedName>
        <fullName evidence="5">Response regulator</fullName>
    </submittedName>
</protein>
<dbReference type="InterPro" id="IPR036388">
    <property type="entry name" value="WH-like_DNA-bd_sf"/>
</dbReference>
<proteinExistence type="predicted"/>
<dbReference type="RefSeq" id="WP_315725576.1">
    <property type="nucleotide sequence ID" value="NZ_JAVUPU010000004.1"/>
</dbReference>
<dbReference type="SUPFAM" id="SSF46894">
    <property type="entry name" value="C-terminal effector domain of the bipartite response regulators"/>
    <property type="match status" value="1"/>
</dbReference>
<dbReference type="Pfam" id="PF00072">
    <property type="entry name" value="Response_reg"/>
    <property type="match status" value="1"/>
</dbReference>
<keyword evidence="1 3" id="KW-0597">Phosphoprotein</keyword>
<reference evidence="5 6" key="1">
    <citation type="submission" date="2023-05" db="EMBL/GenBank/DDBJ databases">
        <authorList>
            <person name="Guo Y."/>
        </authorList>
    </citation>
    <scope>NUCLEOTIDE SEQUENCE [LARGE SCALE GENOMIC DNA]</scope>
    <source>
        <strain evidence="5 6">GR2756</strain>
    </source>
</reference>
<dbReference type="PROSITE" id="PS50110">
    <property type="entry name" value="RESPONSE_REGULATORY"/>
    <property type="match status" value="1"/>
</dbReference>
<sequence length="218" mass="23612">MMTKRMVYIVDDEEAIRRSCTLMLRVQGYEVATFESGVSLLNVLKALAPGCILLDVRMPEMDGIEVQKALNIEGSLHPVVVMTGHGDVGTAAAALREGAIAFIEKPFSKITVNRALHLAFLKLERPHDYLAHIEAAACAVASLSEEQKIVLAKLAEGKSNEAMAAEMGVDMAAVEMLRARLLSELKVESITEVLWIAFAAGVGRQAGETTSFSRDLNI</sequence>
<dbReference type="Pfam" id="PF00196">
    <property type="entry name" value="GerE"/>
    <property type="match status" value="1"/>
</dbReference>
<evidence type="ECO:0000256" key="3">
    <source>
        <dbReference type="PROSITE-ProRule" id="PRU00169"/>
    </source>
</evidence>
<organism evidence="5 6">
    <name type="scientific">Sphingosinicella rhizophila</name>
    <dbReference type="NCBI Taxonomy" id="3050082"/>
    <lineage>
        <taxon>Bacteria</taxon>
        <taxon>Pseudomonadati</taxon>
        <taxon>Pseudomonadota</taxon>
        <taxon>Alphaproteobacteria</taxon>
        <taxon>Sphingomonadales</taxon>
        <taxon>Sphingosinicellaceae</taxon>
        <taxon>Sphingosinicella</taxon>
    </lineage>
</organism>
<dbReference type="PANTHER" id="PTHR44591:SF3">
    <property type="entry name" value="RESPONSE REGULATORY DOMAIN-CONTAINING PROTEIN"/>
    <property type="match status" value="1"/>
</dbReference>
<evidence type="ECO:0000313" key="5">
    <source>
        <dbReference type="EMBL" id="MDT9599006.1"/>
    </source>
</evidence>
<dbReference type="InterPro" id="IPR000792">
    <property type="entry name" value="Tscrpt_reg_LuxR_C"/>
</dbReference>
<dbReference type="InterPro" id="IPR011006">
    <property type="entry name" value="CheY-like_superfamily"/>
</dbReference>
<feature type="domain" description="Response regulatory" evidence="4">
    <location>
        <begin position="6"/>
        <end position="120"/>
    </location>
</feature>
<dbReference type="PANTHER" id="PTHR44591">
    <property type="entry name" value="STRESS RESPONSE REGULATOR PROTEIN 1"/>
    <property type="match status" value="1"/>
</dbReference>
<dbReference type="EMBL" id="JAVUPU010000004">
    <property type="protein sequence ID" value="MDT9599006.1"/>
    <property type="molecule type" value="Genomic_DNA"/>
</dbReference>
<dbReference type="Proteomes" id="UP001259572">
    <property type="component" value="Unassembled WGS sequence"/>
</dbReference>